<dbReference type="Proteomes" id="UP000012118">
    <property type="component" value="Unassembled WGS sequence"/>
</dbReference>
<proteinExistence type="predicted"/>
<name>M6QT73_9LEPT</name>
<evidence type="ECO:0000313" key="1">
    <source>
        <dbReference type="EMBL" id="EMN91997.1"/>
    </source>
</evidence>
<reference evidence="1 2" key="1">
    <citation type="submission" date="2013-01" db="EMBL/GenBank/DDBJ databases">
        <authorList>
            <person name="Harkins D.M."/>
            <person name="Durkin A.S."/>
            <person name="Brinkac L.M."/>
            <person name="Haft D.H."/>
            <person name="Selengut J.D."/>
            <person name="Sanka R."/>
            <person name="DePew J."/>
            <person name="Purushe J."/>
            <person name="Chanthongthip A."/>
            <person name="Lattana O."/>
            <person name="Phetsouvanh R."/>
            <person name="Newton P.N."/>
            <person name="Vinetz J.M."/>
            <person name="Sutton G.G."/>
            <person name="Nierman W.C."/>
            <person name="Fouts D.E."/>
        </authorList>
    </citation>
    <scope>NUCLEOTIDE SEQUENCE [LARGE SCALE GENOMIC DNA]</scope>
    <source>
        <strain evidence="1 2">UI 13098</strain>
    </source>
</reference>
<evidence type="ECO:0000313" key="2">
    <source>
        <dbReference type="Proteomes" id="UP000012118"/>
    </source>
</evidence>
<protein>
    <recommendedName>
        <fullName evidence="3">RHS repeat-associated core domain protein</fullName>
    </recommendedName>
</protein>
<comment type="caution">
    <text evidence="1">The sequence shown here is derived from an EMBL/GenBank/DDBJ whole genome shotgun (WGS) entry which is preliminary data.</text>
</comment>
<dbReference type="EMBL" id="AHNU02000022">
    <property type="protein sequence ID" value="EMN91997.1"/>
    <property type="molecule type" value="Genomic_DNA"/>
</dbReference>
<gene>
    <name evidence="1" type="ORF">LEP1GSC108_0417</name>
</gene>
<dbReference type="Gene3D" id="2.180.10.10">
    <property type="entry name" value="RHS repeat-associated core"/>
    <property type="match status" value="1"/>
</dbReference>
<sequence>MLGRLLQADSVVVPTNVNGMNRYMYVDGNPVNYRDPSGHVSGSGLMHMVNRIVGHAIGKDFHNGNSPSIKGIGKDLSKSILGKSLSKGFYKNIKKFQNWSQKAFFLRSYKSKLNKLTRKEELTLVGCEVFGRSFGFNSDSIKKCKSIAVLNYDKAVAELNYEYNGNPDYEMDAQEPNYAEIYGVIFILGKIYECPLKGQDEEPSASGFCEGT</sequence>
<evidence type="ECO:0008006" key="3">
    <source>
        <dbReference type="Google" id="ProtNLM"/>
    </source>
</evidence>
<organism evidence="1 2">
    <name type="scientific">Leptospira weilii str. UI 13098</name>
    <dbReference type="NCBI Taxonomy" id="1088542"/>
    <lineage>
        <taxon>Bacteria</taxon>
        <taxon>Pseudomonadati</taxon>
        <taxon>Spirochaetota</taxon>
        <taxon>Spirochaetia</taxon>
        <taxon>Leptospirales</taxon>
        <taxon>Leptospiraceae</taxon>
        <taxon>Leptospira</taxon>
    </lineage>
</organism>
<dbReference type="AlphaFoldDB" id="M6QT73"/>
<accession>M6QT73</accession>
<keyword evidence="2" id="KW-1185">Reference proteome</keyword>